<dbReference type="Proteomes" id="UP000887566">
    <property type="component" value="Unplaced"/>
</dbReference>
<feature type="region of interest" description="Disordered" evidence="4">
    <location>
        <begin position="315"/>
        <end position="377"/>
    </location>
</feature>
<dbReference type="Pfam" id="PF00564">
    <property type="entry name" value="PB1"/>
    <property type="match status" value="1"/>
</dbReference>
<dbReference type="CDD" id="cd02340">
    <property type="entry name" value="ZZ_NBR1_like"/>
    <property type="match status" value="1"/>
</dbReference>
<reference evidence="7" key="1">
    <citation type="submission" date="2022-11" db="UniProtKB">
        <authorList>
            <consortium name="WormBaseParasite"/>
        </authorList>
    </citation>
    <scope>IDENTIFICATION</scope>
</reference>
<evidence type="ECO:0000259" key="5">
    <source>
        <dbReference type="PROSITE" id="PS51745"/>
    </source>
</evidence>
<keyword evidence="1" id="KW-0479">Metal-binding</keyword>
<feature type="region of interest" description="Disordered" evidence="4">
    <location>
        <begin position="144"/>
        <end position="170"/>
    </location>
</feature>
<sequence length="428" mass="47086">MSAHYLTGSNESDRDAHQLMREGGDGDVVLFHSGTSYRPDEGSGARLDRRPFVAVQRPNHLANHASPSTRSISVPADHSRWSSPSHPPSPDSANRPPAASSSSSNGRAVQAIGVSTAEHLCRRSSKQQGVEVQWPIALSARRSHHHSSWHRSPSGHRGDRWETYSSSRESSGMPVSVKVYYGKGTKMEIRRFIFRPEIATAHSQHSTAAHAAGNSSRSASCPAVYAVLIEKIRQLYYGLNMHDVHFCWKDDDGDYVVFSSDDELKVAINNTTDNTLRIYIKDKELVPALKLRRPAPVDQPVRRFVSQDSVVGIDGGEAESLPNRAASRRSLPSDRVRQVHGEAFEASENGDEPSSLNTTPSPLVSNHHTSSPTTSNVVCSECQGSGRGVWYKCTCCNEFYLCSDCEHRGLHDQHIMVRTTTGHAATTR</sequence>
<keyword evidence="2" id="KW-0863">Zinc-finger</keyword>
<dbReference type="GO" id="GO:0044753">
    <property type="term" value="C:amphisome"/>
    <property type="evidence" value="ECO:0007669"/>
    <property type="project" value="TreeGrafter"/>
</dbReference>
<feature type="region of interest" description="Disordered" evidence="4">
    <location>
        <begin position="1"/>
        <end position="108"/>
    </location>
</feature>
<feature type="compositionally biased region" description="Basic and acidic residues" evidence="4">
    <location>
        <begin position="11"/>
        <end position="24"/>
    </location>
</feature>
<feature type="compositionally biased region" description="Polar residues" evidence="4">
    <location>
        <begin position="352"/>
        <end position="363"/>
    </location>
</feature>
<evidence type="ECO:0000256" key="1">
    <source>
        <dbReference type="ARBA" id="ARBA00022723"/>
    </source>
</evidence>
<feature type="compositionally biased region" description="Low complexity" evidence="4">
    <location>
        <begin position="364"/>
        <end position="377"/>
    </location>
</feature>
<evidence type="ECO:0000313" key="7">
    <source>
        <dbReference type="WBParaSite" id="PSAMB.scaffold2size251193.g742.t1"/>
    </source>
</evidence>
<accession>A0A914W169</accession>
<evidence type="ECO:0000313" key="6">
    <source>
        <dbReference type="Proteomes" id="UP000887566"/>
    </source>
</evidence>
<dbReference type="Gene3D" id="3.30.60.90">
    <property type="match status" value="1"/>
</dbReference>
<name>A0A914W169_9BILA</name>
<keyword evidence="3" id="KW-0862">Zinc</keyword>
<dbReference type="GO" id="GO:0016235">
    <property type="term" value="C:aggresome"/>
    <property type="evidence" value="ECO:0007669"/>
    <property type="project" value="TreeGrafter"/>
</dbReference>
<feature type="compositionally biased region" description="Low complexity" evidence="4">
    <location>
        <begin position="91"/>
        <end position="104"/>
    </location>
</feature>
<dbReference type="InterPro" id="IPR000270">
    <property type="entry name" value="PB1_dom"/>
</dbReference>
<dbReference type="PROSITE" id="PS51745">
    <property type="entry name" value="PB1"/>
    <property type="match status" value="1"/>
</dbReference>
<evidence type="ECO:0000256" key="2">
    <source>
        <dbReference type="ARBA" id="ARBA00022771"/>
    </source>
</evidence>
<organism evidence="6 7">
    <name type="scientific">Plectus sambesii</name>
    <dbReference type="NCBI Taxonomy" id="2011161"/>
    <lineage>
        <taxon>Eukaryota</taxon>
        <taxon>Metazoa</taxon>
        <taxon>Ecdysozoa</taxon>
        <taxon>Nematoda</taxon>
        <taxon>Chromadorea</taxon>
        <taxon>Plectida</taxon>
        <taxon>Plectina</taxon>
        <taxon>Plectoidea</taxon>
        <taxon>Plectidae</taxon>
        <taxon>Plectus</taxon>
    </lineage>
</organism>
<proteinExistence type="predicted"/>
<dbReference type="InterPro" id="IPR000433">
    <property type="entry name" value="Znf_ZZ"/>
</dbReference>
<feature type="compositionally biased region" description="Basic and acidic residues" evidence="4">
    <location>
        <begin position="331"/>
        <end position="343"/>
    </location>
</feature>
<dbReference type="PANTHER" id="PTHR15090">
    <property type="entry name" value="SEQUESTOSOME 1-RELATED"/>
    <property type="match status" value="1"/>
</dbReference>
<dbReference type="InterPro" id="IPR053793">
    <property type="entry name" value="PB1-like"/>
</dbReference>
<dbReference type="GO" id="GO:0007032">
    <property type="term" value="P:endosome organization"/>
    <property type="evidence" value="ECO:0007669"/>
    <property type="project" value="TreeGrafter"/>
</dbReference>
<evidence type="ECO:0000256" key="4">
    <source>
        <dbReference type="SAM" id="MobiDB-lite"/>
    </source>
</evidence>
<dbReference type="SMART" id="SM00666">
    <property type="entry name" value="PB1"/>
    <property type="match status" value="1"/>
</dbReference>
<dbReference type="GO" id="GO:0005080">
    <property type="term" value="F:protein kinase C binding"/>
    <property type="evidence" value="ECO:0007669"/>
    <property type="project" value="TreeGrafter"/>
</dbReference>
<feature type="compositionally biased region" description="Basic and acidic residues" evidence="4">
    <location>
        <begin position="38"/>
        <end position="51"/>
    </location>
</feature>
<dbReference type="InterPro" id="IPR043145">
    <property type="entry name" value="Znf_ZZ_sf"/>
</dbReference>
<dbReference type="WBParaSite" id="PSAMB.scaffold2size251193.g742.t1">
    <property type="protein sequence ID" value="PSAMB.scaffold2size251193.g742.t1"/>
    <property type="gene ID" value="PSAMB.scaffold2size251193.g742"/>
</dbReference>
<dbReference type="SMART" id="SM00291">
    <property type="entry name" value="ZnF_ZZ"/>
    <property type="match status" value="1"/>
</dbReference>
<dbReference type="GO" id="GO:0035973">
    <property type="term" value="P:aggrephagy"/>
    <property type="evidence" value="ECO:0007669"/>
    <property type="project" value="TreeGrafter"/>
</dbReference>
<protein>
    <submittedName>
        <fullName evidence="7">PB1 domain-containing protein</fullName>
    </submittedName>
</protein>
<feature type="domain" description="PB1" evidence="5">
    <location>
        <begin position="174"/>
        <end position="283"/>
    </location>
</feature>
<evidence type="ECO:0000256" key="3">
    <source>
        <dbReference type="ARBA" id="ARBA00022833"/>
    </source>
</evidence>
<dbReference type="GO" id="GO:0070530">
    <property type="term" value="F:K63-linked polyubiquitin modification-dependent protein binding"/>
    <property type="evidence" value="ECO:0007669"/>
    <property type="project" value="TreeGrafter"/>
</dbReference>
<dbReference type="InterPro" id="IPR052260">
    <property type="entry name" value="Autophagy_Rcpt_SigReg"/>
</dbReference>
<dbReference type="GO" id="GO:0000423">
    <property type="term" value="P:mitophagy"/>
    <property type="evidence" value="ECO:0007669"/>
    <property type="project" value="TreeGrafter"/>
</dbReference>
<dbReference type="Gene3D" id="3.10.20.90">
    <property type="entry name" value="Phosphatidylinositol 3-kinase Catalytic Subunit, Chain A, domain 1"/>
    <property type="match status" value="1"/>
</dbReference>
<dbReference type="GO" id="GO:0008270">
    <property type="term" value="F:zinc ion binding"/>
    <property type="evidence" value="ECO:0007669"/>
    <property type="project" value="UniProtKB-KW"/>
</dbReference>
<keyword evidence="6" id="KW-1185">Reference proteome</keyword>
<dbReference type="PANTHER" id="PTHR15090:SF0">
    <property type="entry name" value="SEQUESTOSOME-1"/>
    <property type="match status" value="1"/>
</dbReference>
<dbReference type="SUPFAM" id="SSF54277">
    <property type="entry name" value="CAD &amp; PB1 domains"/>
    <property type="match status" value="1"/>
</dbReference>
<dbReference type="SUPFAM" id="SSF57850">
    <property type="entry name" value="RING/U-box"/>
    <property type="match status" value="1"/>
</dbReference>
<dbReference type="AlphaFoldDB" id="A0A914W169"/>